<evidence type="ECO:0000259" key="6">
    <source>
        <dbReference type="Pfam" id="PF04151"/>
    </source>
</evidence>
<protein>
    <submittedName>
        <fullName evidence="7">Cyanophycinase</fullName>
    </submittedName>
    <submittedName>
        <fullName evidence="8">Pre-peptidase C-terminal domain-containing protein</fullName>
    </submittedName>
</protein>
<dbReference type="InterPro" id="IPR005320">
    <property type="entry name" value="Peptidase_S51"/>
</dbReference>
<feature type="chain" id="PRO_5034662326" evidence="5">
    <location>
        <begin position="24"/>
        <end position="463"/>
    </location>
</feature>
<evidence type="ECO:0000256" key="3">
    <source>
        <dbReference type="ARBA" id="ARBA00022801"/>
    </source>
</evidence>
<dbReference type="SUPFAM" id="SSF89260">
    <property type="entry name" value="Collagen-binding domain"/>
    <property type="match status" value="1"/>
</dbReference>
<keyword evidence="10" id="KW-1185">Reference proteome</keyword>
<evidence type="ECO:0000313" key="7">
    <source>
        <dbReference type="EMBL" id="NLR20127.1"/>
    </source>
</evidence>
<evidence type="ECO:0000313" key="10">
    <source>
        <dbReference type="Proteomes" id="UP001304419"/>
    </source>
</evidence>
<evidence type="ECO:0000313" key="8">
    <source>
        <dbReference type="EMBL" id="WOX27286.1"/>
    </source>
</evidence>
<dbReference type="GO" id="GO:0006508">
    <property type="term" value="P:proteolysis"/>
    <property type="evidence" value="ECO:0007669"/>
    <property type="project" value="UniProtKB-KW"/>
</dbReference>
<evidence type="ECO:0000256" key="4">
    <source>
        <dbReference type="ARBA" id="ARBA00022825"/>
    </source>
</evidence>
<keyword evidence="3" id="KW-0378">Hydrolase</keyword>
<comment type="similarity">
    <text evidence="1">Belongs to the peptidase S51 family.</text>
</comment>
<dbReference type="PANTHER" id="PTHR36175:SF1">
    <property type="entry name" value="CYANOPHYCINASE"/>
    <property type="match status" value="1"/>
</dbReference>
<dbReference type="Gene3D" id="2.60.120.380">
    <property type="match status" value="1"/>
</dbReference>
<reference evidence="7" key="1">
    <citation type="submission" date="2019-10" db="EMBL/GenBank/DDBJ databases">
        <authorList>
            <person name="Paulsen S."/>
        </authorList>
    </citation>
    <scope>NUCLEOTIDE SEQUENCE</scope>
    <source>
        <strain evidence="7">LMG 19692</strain>
    </source>
</reference>
<evidence type="ECO:0000256" key="1">
    <source>
        <dbReference type="ARBA" id="ARBA00006534"/>
    </source>
</evidence>
<dbReference type="Proteomes" id="UP001304419">
    <property type="component" value="Chromosome 1"/>
</dbReference>
<dbReference type="SUPFAM" id="SSF52317">
    <property type="entry name" value="Class I glutamine amidotransferase-like"/>
    <property type="match status" value="1"/>
</dbReference>
<feature type="signal peptide" evidence="5">
    <location>
        <begin position="1"/>
        <end position="23"/>
    </location>
</feature>
<dbReference type="GO" id="GO:0008236">
    <property type="term" value="F:serine-type peptidase activity"/>
    <property type="evidence" value="ECO:0007669"/>
    <property type="project" value="UniProtKB-KW"/>
</dbReference>
<keyword evidence="2" id="KW-0645">Protease</keyword>
<dbReference type="InterPro" id="IPR007280">
    <property type="entry name" value="Peptidase_C_arc/bac"/>
</dbReference>
<feature type="domain" description="Peptidase C-terminal archaeal/bacterial" evidence="6">
    <location>
        <begin position="56"/>
        <end position="120"/>
    </location>
</feature>
<dbReference type="AlphaFoldDB" id="A0A8I2GWV5"/>
<proteinExistence type="inferred from homology"/>
<dbReference type="RefSeq" id="WP_130126125.1">
    <property type="nucleotide sequence ID" value="NZ_CBCSDF010000008.1"/>
</dbReference>
<evidence type="ECO:0000313" key="9">
    <source>
        <dbReference type="Proteomes" id="UP000646877"/>
    </source>
</evidence>
<evidence type="ECO:0000256" key="2">
    <source>
        <dbReference type="ARBA" id="ARBA00022670"/>
    </source>
</evidence>
<organism evidence="7 9">
    <name type="scientific">Pseudoalteromonas maricaloris</name>
    <dbReference type="NCBI Taxonomy" id="184924"/>
    <lineage>
        <taxon>Bacteria</taxon>
        <taxon>Pseudomonadati</taxon>
        <taxon>Pseudomonadota</taxon>
        <taxon>Gammaproteobacteria</taxon>
        <taxon>Alteromonadales</taxon>
        <taxon>Pseudoalteromonadaceae</taxon>
        <taxon>Pseudoalteromonas</taxon>
    </lineage>
</organism>
<dbReference type="Gene3D" id="3.40.50.880">
    <property type="match status" value="1"/>
</dbReference>
<name>A0A8I2GWV5_9GAMM</name>
<accession>A0A8I2GWV5</accession>
<dbReference type="EMBL" id="CP137578">
    <property type="protein sequence ID" value="WOX27286.1"/>
    <property type="molecule type" value="Genomic_DNA"/>
</dbReference>
<dbReference type="CDD" id="cd03145">
    <property type="entry name" value="GAT1_cyanophycinase"/>
    <property type="match status" value="1"/>
</dbReference>
<evidence type="ECO:0000256" key="5">
    <source>
        <dbReference type="SAM" id="SignalP"/>
    </source>
</evidence>
<keyword evidence="5" id="KW-0732">Signal</keyword>
<gene>
    <name evidence="7" type="ORF">F9Y85_02105</name>
    <name evidence="8" type="ORF">R5H13_11455</name>
</gene>
<keyword evidence="4" id="KW-0720">Serine protease</keyword>
<dbReference type="Pfam" id="PF03575">
    <property type="entry name" value="Peptidase_S51"/>
    <property type="match status" value="1"/>
</dbReference>
<sequence length="463" mass="49660">MKNNNILFVSLAALMLVASHSYACSTTETESNDSEGNANSGVCNNTTISGELSRGDIDWFTFDVAAPGSIDISLDHSSGDDFDWFLYQETGSAVVSRETSQIPETGSFYAETAGTYYIKLTRYSGSGWYDLIVNFVQGETPPPPTGECNYGIRPSKPGALKAYLAGNSSDTCNTLTPDNGATLLMGGGTDVDNAFSQRVAPHIGNGADVVVLRTSDTDAYNDYLLGLMAADSVETLIIDSVSKANDPYVDWAIRSAEFVWFAGGDQSDYLNKWQGTSVQSAVQHVFDKGGVVGGTSAGMALLADSIYDPDGVLGAISSEVVTDFCHETLNFSSRFVSIPMLDNALTDTHFAERDRMGRAAVSLARHSSNYFNIAASEATSIFINSEGEGIVDGSAEVYILKETAQTKRTALACGQAVQYQDFLRVKVLPGQSYNIYTHTHSSGELAVSINGNLSNFYLPNNPY</sequence>
<dbReference type="InterPro" id="IPR029062">
    <property type="entry name" value="Class_I_gatase-like"/>
</dbReference>
<reference evidence="8 10" key="2">
    <citation type="submission" date="2023-10" db="EMBL/GenBank/DDBJ databases">
        <title>To unveil natural product biosynthetic capacity in Pseudoalteromonas.</title>
        <authorList>
            <person name="Wang J."/>
        </authorList>
    </citation>
    <scope>NUCLEOTIDE SEQUENCE [LARGE SCALE GENOMIC DNA]</scope>
    <source>
        <strain evidence="8 10">DSM 15914</strain>
    </source>
</reference>
<dbReference type="EMBL" id="WEIA01000001">
    <property type="protein sequence ID" value="NLR20127.1"/>
    <property type="molecule type" value="Genomic_DNA"/>
</dbReference>
<dbReference type="Pfam" id="PF04151">
    <property type="entry name" value="PPC"/>
    <property type="match status" value="1"/>
</dbReference>
<dbReference type="PANTHER" id="PTHR36175">
    <property type="entry name" value="CYANOPHYCINASE"/>
    <property type="match status" value="1"/>
</dbReference>
<dbReference type="Proteomes" id="UP000646877">
    <property type="component" value="Unassembled WGS sequence"/>
</dbReference>